<gene>
    <name evidence="10" type="ORF">QQX04_13550</name>
</gene>
<dbReference type="InterPro" id="IPR027383">
    <property type="entry name" value="Znf_put"/>
</dbReference>
<feature type="compositionally biased region" description="Acidic residues" evidence="6">
    <location>
        <begin position="468"/>
        <end position="477"/>
    </location>
</feature>
<dbReference type="Pfam" id="PF13490">
    <property type="entry name" value="zf-HC2"/>
    <property type="match status" value="1"/>
</dbReference>
<dbReference type="InterPro" id="IPR013324">
    <property type="entry name" value="RNA_pol_sigma_r3/r4-like"/>
</dbReference>
<evidence type="ECO:0000313" key="11">
    <source>
        <dbReference type="Proteomes" id="UP001172738"/>
    </source>
</evidence>
<feature type="compositionally biased region" description="Pro residues" evidence="6">
    <location>
        <begin position="489"/>
        <end position="503"/>
    </location>
</feature>
<evidence type="ECO:0000313" key="10">
    <source>
        <dbReference type="EMBL" id="MDN4474020.1"/>
    </source>
</evidence>
<protein>
    <submittedName>
        <fullName evidence="10">Sigma-70 family RNA polymerase sigma factor</fullName>
    </submittedName>
</protein>
<feature type="domain" description="Putative zinc-finger" evidence="9">
    <location>
        <begin position="201"/>
        <end position="234"/>
    </location>
</feature>
<evidence type="ECO:0000256" key="1">
    <source>
        <dbReference type="ARBA" id="ARBA00010641"/>
    </source>
</evidence>
<keyword evidence="5" id="KW-0804">Transcription</keyword>
<keyword evidence="3" id="KW-0731">Sigma factor</keyword>
<dbReference type="CDD" id="cd06171">
    <property type="entry name" value="Sigma70_r4"/>
    <property type="match status" value="1"/>
</dbReference>
<evidence type="ECO:0000256" key="3">
    <source>
        <dbReference type="ARBA" id="ARBA00023082"/>
    </source>
</evidence>
<comment type="caution">
    <text evidence="10">The sequence shown here is derived from an EMBL/GenBank/DDBJ whole genome shotgun (WGS) entry which is preliminary data.</text>
</comment>
<evidence type="ECO:0000256" key="6">
    <source>
        <dbReference type="SAM" id="MobiDB-lite"/>
    </source>
</evidence>
<evidence type="ECO:0000256" key="2">
    <source>
        <dbReference type="ARBA" id="ARBA00023015"/>
    </source>
</evidence>
<name>A0ABT8G4F0_9MICO</name>
<dbReference type="Pfam" id="PF08281">
    <property type="entry name" value="Sigma70_r4_2"/>
    <property type="match status" value="1"/>
</dbReference>
<reference evidence="10" key="1">
    <citation type="submission" date="2023-06" db="EMBL/GenBank/DDBJ databases">
        <title>SYSU T00b26.</title>
        <authorList>
            <person name="Gao L."/>
            <person name="Fang B.-Z."/>
            <person name="Li W.-J."/>
        </authorList>
    </citation>
    <scope>NUCLEOTIDE SEQUENCE</scope>
    <source>
        <strain evidence="10">SYSU T00b26</strain>
    </source>
</reference>
<keyword evidence="2" id="KW-0805">Transcription regulation</keyword>
<organism evidence="10 11">
    <name type="scientific">Demequina zhanjiangensis</name>
    <dbReference type="NCBI Taxonomy" id="3051659"/>
    <lineage>
        <taxon>Bacteria</taxon>
        <taxon>Bacillati</taxon>
        <taxon>Actinomycetota</taxon>
        <taxon>Actinomycetes</taxon>
        <taxon>Micrococcales</taxon>
        <taxon>Demequinaceae</taxon>
        <taxon>Demequina</taxon>
    </lineage>
</organism>
<dbReference type="InterPro" id="IPR014284">
    <property type="entry name" value="RNA_pol_sigma-70_dom"/>
</dbReference>
<dbReference type="EMBL" id="JAUHPV010000010">
    <property type="protein sequence ID" value="MDN4474020.1"/>
    <property type="molecule type" value="Genomic_DNA"/>
</dbReference>
<dbReference type="PANTHER" id="PTHR43133">
    <property type="entry name" value="RNA POLYMERASE ECF-TYPE SIGMA FACTO"/>
    <property type="match status" value="1"/>
</dbReference>
<dbReference type="InterPro" id="IPR013249">
    <property type="entry name" value="RNA_pol_sigma70_r4_t2"/>
</dbReference>
<dbReference type="InterPro" id="IPR039425">
    <property type="entry name" value="RNA_pol_sigma-70-like"/>
</dbReference>
<feature type="region of interest" description="Disordered" evidence="6">
    <location>
        <begin position="383"/>
        <end position="505"/>
    </location>
</feature>
<dbReference type="InterPro" id="IPR041916">
    <property type="entry name" value="Anti_sigma_zinc_sf"/>
</dbReference>
<keyword evidence="11" id="KW-1185">Reference proteome</keyword>
<proteinExistence type="inferred from homology"/>
<sequence length="972" mass="98337">MSHEAIALWTDSSSDPELIAGVRAGDAAAFGVLYERHVDAARKVAAQYTNTAADIDDVVSESFSRVLRALQRGDGPDLAFRAYLFTIVRRTGMDVINRGARTRPREDMGEYEAALGYGASSEEPAIEGFEQGLVADAFRSLPERWQAVLWYTEVEKKSPKEIAPLLGLSANGVAALAYRAREALRQAYLQQHLATSDQVDCLEANTQLGAYVRGGLSKRETSRVDVHVQSCERCTALVAELEDVNRGMRGIIAPLVMGVLGVGALEGGLPIGGALGAGAAGAASGSGAAGGAGASGTGAGAASGGATATSATSVGGVAAGAAGAGGLASAGAAGTAATAGTVAGFLGTAASLALPIAATVGVVALAATGASYLGLFGPGDEPAAAPVPSETAATASAESPAAGASTPAEASPEASVAPDAEEEPESSGTAEAAPVIELEPASQTSDDDSTSSDDAAAPNETEAPQEPTSEDTPEPEPEPTTPPTTIKPTTPPTTPPPPPPTEPPVALASLSIQQAPLGFLSISSSAPSVPVTVDNDGEGAAEDVTAEITLPDGLTFSTPDAGGMGFSLLQSDLLGDYLTFAAEGTFTVGGWECTLSDDRSTASCDLASLGSGESTTLDLDVDIRGALASDATTSFRVSAGDDTFEYTVRTGLSSASSLLVPAYWTSGQVAATQVGASLLECRTGDHSCGHAADFNGNASMPSLNGRYYDLVPADGLAGRDASNVTELDLPAGATVEYAMLEWAASSSVHDSTFDSDTAAAKLHVPGATELLDITADDVDVSTDADGRAVYQARLDITDLVAAAGAGTYGLADVALANDPHDPAAVRDYYAGFTLTVVYSDDSLPEASVAVYDGTQWVVPGTMARLDLFAPRAANVTVGVVGWGGERGTIGEQLDIDGDTLAPLHWRNGSVSTADSGNAMDSTAFGFANANSFGVDAKSFREKTVGEGLHTLTLHGSADSYLLGSVTFTAVER</sequence>
<dbReference type="RefSeq" id="WP_301130076.1">
    <property type="nucleotide sequence ID" value="NZ_JAUHPV010000010.1"/>
</dbReference>
<dbReference type="InterPro" id="IPR007627">
    <property type="entry name" value="RNA_pol_sigma70_r2"/>
</dbReference>
<comment type="similarity">
    <text evidence="1">Belongs to the sigma-70 factor family. ECF subfamily.</text>
</comment>
<evidence type="ECO:0000256" key="4">
    <source>
        <dbReference type="ARBA" id="ARBA00023125"/>
    </source>
</evidence>
<accession>A0ABT8G4F0</accession>
<dbReference type="NCBIfam" id="TIGR02937">
    <property type="entry name" value="sigma70-ECF"/>
    <property type="match status" value="1"/>
</dbReference>
<evidence type="ECO:0000256" key="5">
    <source>
        <dbReference type="ARBA" id="ARBA00023163"/>
    </source>
</evidence>
<evidence type="ECO:0000259" key="7">
    <source>
        <dbReference type="Pfam" id="PF04542"/>
    </source>
</evidence>
<dbReference type="SUPFAM" id="SSF88659">
    <property type="entry name" value="Sigma3 and sigma4 domains of RNA polymerase sigma factors"/>
    <property type="match status" value="1"/>
</dbReference>
<dbReference type="Proteomes" id="UP001172738">
    <property type="component" value="Unassembled WGS sequence"/>
</dbReference>
<dbReference type="SUPFAM" id="SSF88946">
    <property type="entry name" value="Sigma2 domain of RNA polymerase sigma factors"/>
    <property type="match status" value="1"/>
</dbReference>
<evidence type="ECO:0000259" key="9">
    <source>
        <dbReference type="Pfam" id="PF13490"/>
    </source>
</evidence>
<dbReference type="PANTHER" id="PTHR43133:SF8">
    <property type="entry name" value="RNA POLYMERASE SIGMA FACTOR HI_1459-RELATED"/>
    <property type="match status" value="1"/>
</dbReference>
<dbReference type="InterPro" id="IPR036388">
    <property type="entry name" value="WH-like_DNA-bd_sf"/>
</dbReference>
<dbReference type="Pfam" id="PF04542">
    <property type="entry name" value="Sigma70_r2"/>
    <property type="match status" value="1"/>
</dbReference>
<feature type="domain" description="RNA polymerase sigma-70 region 2" evidence="7">
    <location>
        <begin position="33"/>
        <end position="101"/>
    </location>
</feature>
<feature type="compositionally biased region" description="Low complexity" evidence="6">
    <location>
        <begin position="383"/>
        <end position="418"/>
    </location>
</feature>
<dbReference type="Gene3D" id="1.10.1740.10">
    <property type="match status" value="1"/>
</dbReference>
<dbReference type="InterPro" id="IPR013325">
    <property type="entry name" value="RNA_pol_sigma_r2"/>
</dbReference>
<dbReference type="Gene3D" id="1.10.10.1320">
    <property type="entry name" value="Anti-sigma factor, zinc-finger domain"/>
    <property type="match status" value="1"/>
</dbReference>
<evidence type="ECO:0000259" key="8">
    <source>
        <dbReference type="Pfam" id="PF08281"/>
    </source>
</evidence>
<dbReference type="Gene3D" id="1.10.10.10">
    <property type="entry name" value="Winged helix-like DNA-binding domain superfamily/Winged helix DNA-binding domain"/>
    <property type="match status" value="1"/>
</dbReference>
<feature type="domain" description="RNA polymerase sigma factor 70 region 4 type 2" evidence="8">
    <location>
        <begin position="134"/>
        <end position="184"/>
    </location>
</feature>
<keyword evidence="4" id="KW-0238">DNA-binding</keyword>